<evidence type="ECO:0000256" key="7">
    <source>
        <dbReference type="ARBA" id="ARBA00035120"/>
    </source>
</evidence>
<dbReference type="PANTHER" id="PTHR28259:SF1">
    <property type="entry name" value="FLUORIDE EXPORT PROTEIN 1-RELATED"/>
    <property type="match status" value="1"/>
</dbReference>
<accession>A0ABY1LXP5</accession>
<evidence type="ECO:0000256" key="1">
    <source>
        <dbReference type="ARBA" id="ARBA00004651"/>
    </source>
</evidence>
<comment type="catalytic activity">
    <reaction evidence="8">
        <text>fluoride(in) = fluoride(out)</text>
        <dbReference type="Rhea" id="RHEA:76159"/>
        <dbReference type="ChEBI" id="CHEBI:17051"/>
    </reaction>
    <physiologicalReaction direction="left-to-right" evidence="8">
        <dbReference type="Rhea" id="RHEA:76160"/>
    </physiologicalReaction>
</comment>
<keyword evidence="2 10" id="KW-1003">Cell membrane</keyword>
<comment type="caution">
    <text evidence="11">The sequence shown here is derived from an EMBL/GenBank/DDBJ whole genome shotgun (WGS) entry which is preliminary data.</text>
</comment>
<proteinExistence type="inferred from homology"/>
<dbReference type="NCBIfam" id="TIGR00494">
    <property type="entry name" value="crcB"/>
    <property type="match status" value="1"/>
</dbReference>
<dbReference type="Pfam" id="PF02537">
    <property type="entry name" value="CRCB"/>
    <property type="match status" value="1"/>
</dbReference>
<keyword evidence="6 10" id="KW-0407">Ion channel</keyword>
<evidence type="ECO:0000313" key="12">
    <source>
        <dbReference type="Proteomes" id="UP000192939"/>
    </source>
</evidence>
<keyword evidence="5 10" id="KW-0472">Membrane</keyword>
<keyword evidence="10" id="KW-0915">Sodium</keyword>
<feature type="transmembrane region" description="Helical" evidence="10">
    <location>
        <begin position="67"/>
        <end position="88"/>
    </location>
</feature>
<dbReference type="PANTHER" id="PTHR28259">
    <property type="entry name" value="FLUORIDE EXPORT PROTEIN 1-RELATED"/>
    <property type="match status" value="1"/>
</dbReference>
<dbReference type="EMBL" id="FXAE01000020">
    <property type="protein sequence ID" value="SMF27766.1"/>
    <property type="molecule type" value="Genomic_DNA"/>
</dbReference>
<feature type="transmembrane region" description="Helical" evidence="10">
    <location>
        <begin position="36"/>
        <end position="55"/>
    </location>
</feature>
<comment type="subcellular location">
    <subcellularLocation>
        <location evidence="1 10">Cell membrane</location>
        <topology evidence="1 10">Multi-pass membrane protein</topology>
    </subcellularLocation>
</comment>
<dbReference type="InterPro" id="IPR003691">
    <property type="entry name" value="FluC"/>
</dbReference>
<evidence type="ECO:0000256" key="3">
    <source>
        <dbReference type="ARBA" id="ARBA00022692"/>
    </source>
</evidence>
<evidence type="ECO:0000256" key="6">
    <source>
        <dbReference type="ARBA" id="ARBA00023303"/>
    </source>
</evidence>
<dbReference type="HAMAP" id="MF_00454">
    <property type="entry name" value="FluC"/>
    <property type="match status" value="1"/>
</dbReference>
<evidence type="ECO:0000256" key="10">
    <source>
        <dbReference type="HAMAP-Rule" id="MF_00454"/>
    </source>
</evidence>
<name>A0ABY1LXP5_9BACL</name>
<comment type="similarity">
    <text evidence="7 10">Belongs to the fluoride channel Fluc/FEX (TC 1.A.43) family.</text>
</comment>
<evidence type="ECO:0000313" key="11">
    <source>
        <dbReference type="EMBL" id="SMF27766.1"/>
    </source>
</evidence>
<dbReference type="Proteomes" id="UP000192939">
    <property type="component" value="Unassembled WGS sequence"/>
</dbReference>
<keyword evidence="10" id="KW-0406">Ion transport</keyword>
<keyword evidence="10" id="KW-0479">Metal-binding</keyword>
<feature type="transmembrane region" description="Helical" evidence="10">
    <location>
        <begin position="100"/>
        <end position="121"/>
    </location>
</feature>
<gene>
    <name evidence="10" type="primary">fluC</name>
    <name evidence="10" type="synonym">crcB</name>
    <name evidence="11" type="ORF">SAMN02744124_02231</name>
</gene>
<dbReference type="RefSeq" id="WP_028538920.1">
    <property type="nucleotide sequence ID" value="NZ_FXAE01000020.1"/>
</dbReference>
<evidence type="ECO:0000256" key="8">
    <source>
        <dbReference type="ARBA" id="ARBA00035585"/>
    </source>
</evidence>
<evidence type="ECO:0000256" key="5">
    <source>
        <dbReference type="ARBA" id="ARBA00023136"/>
    </source>
</evidence>
<protein>
    <recommendedName>
        <fullName evidence="10">Fluoride-specific ion channel FluC</fullName>
    </recommendedName>
</protein>
<keyword evidence="4 10" id="KW-1133">Transmembrane helix</keyword>
<feature type="binding site" evidence="10">
    <location>
        <position position="75"/>
    </location>
    <ligand>
        <name>Na(+)</name>
        <dbReference type="ChEBI" id="CHEBI:29101"/>
        <note>structural</note>
    </ligand>
</feature>
<organism evidence="11 12">
    <name type="scientific">Paenibacillus barengoltzii J12</name>
    <dbReference type="NCBI Taxonomy" id="935846"/>
    <lineage>
        <taxon>Bacteria</taxon>
        <taxon>Bacillati</taxon>
        <taxon>Bacillota</taxon>
        <taxon>Bacilli</taxon>
        <taxon>Bacillales</taxon>
        <taxon>Paenibacillaceae</taxon>
        <taxon>Paenibacillus</taxon>
    </lineage>
</organism>
<reference evidence="11 12" key="1">
    <citation type="submission" date="2017-04" db="EMBL/GenBank/DDBJ databases">
        <authorList>
            <person name="Varghese N."/>
            <person name="Submissions S."/>
        </authorList>
    </citation>
    <scope>NUCLEOTIDE SEQUENCE [LARGE SCALE GENOMIC DNA]</scope>
    <source>
        <strain evidence="11 12">J12</strain>
    </source>
</reference>
<comment type="function">
    <text evidence="9 10">Fluoride-specific ion channel. Important for reducing fluoride concentration in the cell, thus reducing its toxicity.</text>
</comment>
<evidence type="ECO:0000256" key="9">
    <source>
        <dbReference type="ARBA" id="ARBA00049940"/>
    </source>
</evidence>
<comment type="activity regulation">
    <text evidence="10">Na(+) is not transported, but it plays an essential structural role and its presence is essential for fluoride channel function.</text>
</comment>
<evidence type="ECO:0000256" key="2">
    <source>
        <dbReference type="ARBA" id="ARBA00022475"/>
    </source>
</evidence>
<sequence length="123" mass="13410">MIGIVGLGGILGTLLRYYLGQWISTQTASRGSQFPWGTWVINLSGSLLLGILAGLHTRQAISDWSWLMIGTGFCGAYTTFSTFGYETITLINKGQKQKAIVYVLTSALLGVTFAWFGSWLASY</sequence>
<keyword evidence="12" id="KW-1185">Reference proteome</keyword>
<feature type="binding site" evidence="10">
    <location>
        <position position="78"/>
    </location>
    <ligand>
        <name>Na(+)</name>
        <dbReference type="ChEBI" id="CHEBI:29101"/>
        <note>structural</note>
    </ligand>
</feature>
<keyword evidence="3 10" id="KW-0812">Transmembrane</keyword>
<keyword evidence="10" id="KW-0813">Transport</keyword>
<evidence type="ECO:0000256" key="4">
    <source>
        <dbReference type="ARBA" id="ARBA00022989"/>
    </source>
</evidence>